<feature type="transmembrane region" description="Helical" evidence="8">
    <location>
        <begin position="195"/>
        <end position="212"/>
    </location>
</feature>
<dbReference type="GO" id="GO:1902600">
    <property type="term" value="P:proton transmembrane transport"/>
    <property type="evidence" value="ECO:0007669"/>
    <property type="project" value="InterPro"/>
</dbReference>
<feature type="transmembrane region" description="Helical" evidence="8">
    <location>
        <begin position="278"/>
        <end position="298"/>
    </location>
</feature>
<dbReference type="EMBL" id="JAIOUQ010000013">
    <property type="protein sequence ID" value="MBZ2166442.1"/>
    <property type="molecule type" value="Genomic_DNA"/>
</dbReference>
<accession>A0A8T5UR28</accession>
<comment type="subcellular location">
    <subcellularLocation>
        <location evidence="1">Cell membrane</location>
        <topology evidence="1">Multi-pass membrane protein</topology>
    </subcellularLocation>
</comment>
<evidence type="ECO:0000256" key="1">
    <source>
        <dbReference type="ARBA" id="ARBA00004651"/>
    </source>
</evidence>
<dbReference type="Pfam" id="PF00999">
    <property type="entry name" value="Na_H_Exchanger"/>
    <property type="match status" value="1"/>
</dbReference>
<evidence type="ECO:0000256" key="4">
    <source>
        <dbReference type="ARBA" id="ARBA00022692"/>
    </source>
</evidence>
<dbReference type="RefSeq" id="WP_223791993.1">
    <property type="nucleotide sequence ID" value="NZ_JAIOUQ010000013.1"/>
</dbReference>
<feature type="transmembrane region" description="Helical" evidence="8">
    <location>
        <begin position="54"/>
        <end position="71"/>
    </location>
</feature>
<feature type="transmembrane region" description="Helical" evidence="8">
    <location>
        <begin position="304"/>
        <end position="326"/>
    </location>
</feature>
<keyword evidence="11" id="KW-1185">Reference proteome</keyword>
<feature type="transmembrane region" description="Helical" evidence="8">
    <location>
        <begin position="91"/>
        <end position="111"/>
    </location>
</feature>
<evidence type="ECO:0000313" key="11">
    <source>
        <dbReference type="Proteomes" id="UP000825933"/>
    </source>
</evidence>
<feature type="transmembrane region" description="Helical" evidence="8">
    <location>
        <begin position="29"/>
        <end position="47"/>
    </location>
</feature>
<dbReference type="PANTHER" id="PTHR32507">
    <property type="entry name" value="NA(+)/H(+) ANTIPORTER 1"/>
    <property type="match status" value="1"/>
</dbReference>
<keyword evidence="3" id="KW-0050">Antiport</keyword>
<evidence type="ECO:0000256" key="6">
    <source>
        <dbReference type="ARBA" id="ARBA00023065"/>
    </source>
</evidence>
<evidence type="ECO:0000313" key="10">
    <source>
        <dbReference type="EMBL" id="MBZ2166442.1"/>
    </source>
</evidence>
<name>A0A8T5UR28_9EURY</name>
<dbReference type="AlphaFoldDB" id="A0A8T5UR28"/>
<feature type="transmembrane region" description="Helical" evidence="8">
    <location>
        <begin position="333"/>
        <end position="354"/>
    </location>
</feature>
<gene>
    <name evidence="10" type="ORF">K8N75_10375</name>
</gene>
<protein>
    <submittedName>
        <fullName evidence="10">Cation:proton antiporter</fullName>
    </submittedName>
</protein>
<evidence type="ECO:0000256" key="5">
    <source>
        <dbReference type="ARBA" id="ARBA00022989"/>
    </source>
</evidence>
<evidence type="ECO:0000259" key="9">
    <source>
        <dbReference type="Pfam" id="PF00999"/>
    </source>
</evidence>
<evidence type="ECO:0000256" key="3">
    <source>
        <dbReference type="ARBA" id="ARBA00022449"/>
    </source>
</evidence>
<feature type="transmembrane region" description="Helical" evidence="8">
    <location>
        <begin position="224"/>
        <end position="240"/>
    </location>
</feature>
<keyword evidence="4 8" id="KW-0812">Transmembrane</keyword>
<keyword evidence="5 8" id="KW-1133">Transmembrane helix</keyword>
<evidence type="ECO:0000256" key="7">
    <source>
        <dbReference type="ARBA" id="ARBA00023136"/>
    </source>
</evidence>
<evidence type="ECO:0000256" key="8">
    <source>
        <dbReference type="SAM" id="Phobius"/>
    </source>
</evidence>
<dbReference type="GO" id="GO:0015297">
    <property type="term" value="F:antiporter activity"/>
    <property type="evidence" value="ECO:0007669"/>
    <property type="project" value="UniProtKB-KW"/>
</dbReference>
<keyword evidence="7 8" id="KW-0472">Membrane</keyword>
<dbReference type="Proteomes" id="UP000825933">
    <property type="component" value="Unassembled WGS sequence"/>
</dbReference>
<organism evidence="10 11">
    <name type="scientific">Methanobacterium spitsbergense</name>
    <dbReference type="NCBI Taxonomy" id="2874285"/>
    <lineage>
        <taxon>Archaea</taxon>
        <taxon>Methanobacteriati</taxon>
        <taxon>Methanobacteriota</taxon>
        <taxon>Methanomada group</taxon>
        <taxon>Methanobacteria</taxon>
        <taxon>Methanobacteriales</taxon>
        <taxon>Methanobacteriaceae</taxon>
        <taxon>Methanobacterium</taxon>
    </lineage>
</organism>
<comment type="caution">
    <text evidence="10">The sequence shown here is derived from an EMBL/GenBank/DDBJ whole genome shotgun (WGS) entry which is preliminary data.</text>
</comment>
<sequence length="400" mass="42978">MIELLFFLILVFIVAVISSKIDKLPISAQMIFIFAGILVGWLVTGYIDVTKPPISTIVLLIAEIALVLVLFTDASRVDLGDIKLNSLTTRLLSIGLILTIVLGITSAILIFTNLTFWEAAIIGVVLAPTDAALGQIVVNNKAIPSRIRETLEVESGLNDGLSVPFLLVFIAIGLAEESFSPTGYFIQTALEQIGLGALVGISVGLIGSGIVIKSRDKGWITPEYQRIAFLVLAVLSFIIADEIGGSGFIAAFVGGLATGYITRDAGKVMMDFAEAEGQFLNLTVFFLLGIILAGLIPFISWQIIVYAILSLTFIRMLPVVISLIGTHVSWDSVLFMGWFGPRGLASIVLALIALERLGTFPGQDTFILAVFVTVFFSVVAHGATALPLSKLYIKRNKSKN</sequence>
<proteinExistence type="predicted"/>
<reference evidence="11" key="1">
    <citation type="journal article" date="2022" name="Microbiol. Resour. Announc.">
        <title>Draft Genome Sequence of a Methanogenic Archaeon from West Spitsbergen Permafrost.</title>
        <authorList>
            <person name="Trubitsyn V."/>
            <person name="Rivkina E."/>
            <person name="Shcherbakova V."/>
        </authorList>
    </citation>
    <scope>NUCLEOTIDE SEQUENCE [LARGE SCALE GENOMIC DNA]</scope>
    <source>
        <strain evidence="11">VT</strain>
    </source>
</reference>
<dbReference type="GO" id="GO:0005886">
    <property type="term" value="C:plasma membrane"/>
    <property type="evidence" value="ECO:0007669"/>
    <property type="project" value="UniProtKB-SubCell"/>
</dbReference>
<feature type="domain" description="Cation/H+ exchanger transmembrane" evidence="9">
    <location>
        <begin position="11"/>
        <end position="388"/>
    </location>
</feature>
<dbReference type="InterPro" id="IPR006153">
    <property type="entry name" value="Cation/H_exchanger_TM"/>
</dbReference>
<evidence type="ECO:0000256" key="2">
    <source>
        <dbReference type="ARBA" id="ARBA00022448"/>
    </source>
</evidence>
<keyword evidence="6" id="KW-0406">Ion transport</keyword>
<feature type="transmembrane region" description="Helical" evidence="8">
    <location>
        <begin position="366"/>
        <end position="388"/>
    </location>
</feature>
<keyword evidence="2" id="KW-0813">Transport</keyword>
<dbReference type="PANTHER" id="PTHR32507:SF8">
    <property type="entry name" value="CNH1P"/>
    <property type="match status" value="1"/>
</dbReference>